<organism evidence="2 3">
    <name type="scientific">Entomortierella parvispora</name>
    <dbReference type="NCBI Taxonomy" id="205924"/>
    <lineage>
        <taxon>Eukaryota</taxon>
        <taxon>Fungi</taxon>
        <taxon>Fungi incertae sedis</taxon>
        <taxon>Mucoromycota</taxon>
        <taxon>Mortierellomycotina</taxon>
        <taxon>Mortierellomycetes</taxon>
        <taxon>Mortierellales</taxon>
        <taxon>Mortierellaceae</taxon>
        <taxon>Entomortierella</taxon>
    </lineage>
</organism>
<dbReference type="PANTHER" id="PTHR28608:SF1">
    <property type="entry name" value="INTEGRATOR COMPLEX SUBUNIT 2"/>
    <property type="match status" value="1"/>
</dbReference>
<feature type="region of interest" description="Disordered" evidence="1">
    <location>
        <begin position="797"/>
        <end position="830"/>
    </location>
</feature>
<dbReference type="EMBL" id="BQFW01000007">
    <property type="protein sequence ID" value="GJJ72573.1"/>
    <property type="molecule type" value="Genomic_DNA"/>
</dbReference>
<gene>
    <name evidence="2" type="ORF">EMPS_04931</name>
</gene>
<reference evidence="2" key="1">
    <citation type="submission" date="2021-11" db="EMBL/GenBank/DDBJ databases">
        <authorList>
            <person name="Herlambang A."/>
            <person name="Guo Y."/>
            <person name="Takashima Y."/>
            <person name="Nishizawa T."/>
        </authorList>
    </citation>
    <scope>NUCLEOTIDE SEQUENCE</scope>
    <source>
        <strain evidence="2">E1425</strain>
    </source>
</reference>
<evidence type="ECO:0000313" key="3">
    <source>
        <dbReference type="Proteomes" id="UP000827284"/>
    </source>
</evidence>
<feature type="region of interest" description="Disordered" evidence="1">
    <location>
        <begin position="948"/>
        <end position="973"/>
    </location>
</feature>
<proteinExistence type="predicted"/>
<dbReference type="InterPro" id="IPR029321">
    <property type="entry name" value="INTS2"/>
</dbReference>
<comment type="caution">
    <text evidence="2">The sequence shown here is derived from an EMBL/GenBank/DDBJ whole genome shotgun (WGS) entry which is preliminary data.</text>
</comment>
<dbReference type="InterPro" id="IPR016024">
    <property type="entry name" value="ARM-type_fold"/>
</dbReference>
<dbReference type="OrthoDB" id="3363059at2759"/>
<dbReference type="GO" id="GO:0034472">
    <property type="term" value="P:snRNA 3'-end processing"/>
    <property type="evidence" value="ECO:0007669"/>
    <property type="project" value="TreeGrafter"/>
</dbReference>
<name>A0A9P3HA38_9FUNG</name>
<evidence type="ECO:0000256" key="1">
    <source>
        <dbReference type="SAM" id="MobiDB-lite"/>
    </source>
</evidence>
<dbReference type="GO" id="GO:0032039">
    <property type="term" value="C:integrator complex"/>
    <property type="evidence" value="ECO:0007669"/>
    <property type="project" value="InterPro"/>
</dbReference>
<dbReference type="SUPFAM" id="SSF48371">
    <property type="entry name" value="ARM repeat"/>
    <property type="match status" value="1"/>
</dbReference>
<evidence type="ECO:0000313" key="2">
    <source>
        <dbReference type="EMBL" id="GJJ72573.1"/>
    </source>
</evidence>
<protein>
    <submittedName>
        <fullName evidence="2">Integrator complex subunit 2</fullName>
    </submittedName>
</protein>
<sequence length="1221" mass="136291">MPAVAEAYRLIEAGGDPRQSPALDYGPFLPLLLTRHRLETMPFLIRYAQTATVLRYTDLDYRLIQRQVKEQLQMEKQDTSGRYLGHMTRLFEVGSPEERARVVLLEITRMLQEDARDAEERNAIVDQKRQQQRLQPSFLLSSPICRQEMAIILPMLVLRCRHPAVHIQNLVRSLRSIREPSQLVVALVANCPSEFSPTVDSLLDPFDPYLTARPILLRLCKLADHRTWNVRQRLVDRKQLPNLALELTIEHCHDETSFMNRILQGQPEWLTSGPDPVTRTSLASIMEFLFSSLNDELTAKQPDHVAVNRLLRILSGMIGLMNLTLSSEQLEISLLVLEMGPLEPSTVGIKICLLLMAASQLLKYGTVRVERVLHRLMNCPDSPQVLLLHIFFQSGQLLRIDDFASKVLSMNLVIPRAGLMDLGAIFTSLFSNKELGTCALALGRSNYAHTGNSGIKGGEITSPRIPASDRLQSELRSVANFCVSHLLKIDIFHRSGMDVRAWVMQQIQDATVPLDTNMVPLLRAYTTAISHSDHITRIPEGDIRALFRNPCEDLTPAKALLVLYMLLNNDVCIANLGSDNMERNREYDSALLEYVQIRKVLLYVQNYQDGVAFRTVQPMFLKLVNAQFPELFDVTTLLMEEGLSTTAATTAASPPGQIALVSSLAATLKSVRARSSGVALFLESHYHTISRHIEYPEAAVKAYHAFQRLSQEEKQSLAQQIIHASLPSLLDPKSHPTVMEAFKNTWDQLNRVMPHDLWGMTIHALLAQSSAPTQPAAPPPMKIPTPSAKTFVPAWKRFSSPSPTGNNSQPFVQSQNQRPLHQHPGLQHQNRSAKPLYTFDQLVQDPLLLFKVDPRVGRTPTIFRLFIQILGAVMVGSRHYFRKHFQASQAILQSHQSRNPFQSHHHHSIQKNRQFKDANLTALLHTQDVTLIQFLLEICQARPEDLEQLESEPMMPSSHRRLSKDSGDRLAEDRGSLADRRNSILSQGVGSASAITPADKEGVNEVLKEIRVVTFNFLHQLFIDHTIYSKLIHFEGYSMDLIPSVVSGVDSIHVCFDFLPELLISNPVVAVAGGGNATPMVSGPAAGGDATSGVSSAAATIASTVLGGGLDSLGASETAAQLFSLRFAAQLCERYPLPHTLKITMDYILPRLRTMAIRSGFAKEVLESARVLARAFPHLSSDIIQILQETSGLKDQAELQRTVEAIELDMEDAAVWDKSVL</sequence>
<dbReference type="AlphaFoldDB" id="A0A9P3HA38"/>
<feature type="compositionally biased region" description="Polar residues" evidence="1">
    <location>
        <begin position="799"/>
        <end position="819"/>
    </location>
</feature>
<reference evidence="2" key="2">
    <citation type="journal article" date="2022" name="Microbiol. Resour. Announc.">
        <title>Whole-Genome Sequence of Entomortierella parvispora E1425, a Mucoromycotan Fungus Associated with Burkholderiaceae-Related Endosymbiotic Bacteria.</title>
        <authorList>
            <person name="Herlambang A."/>
            <person name="Guo Y."/>
            <person name="Takashima Y."/>
            <person name="Narisawa K."/>
            <person name="Ohta H."/>
            <person name="Nishizawa T."/>
        </authorList>
    </citation>
    <scope>NUCLEOTIDE SEQUENCE</scope>
    <source>
        <strain evidence="2">E1425</strain>
    </source>
</reference>
<keyword evidence="3" id="KW-1185">Reference proteome</keyword>
<dbReference type="Pfam" id="PF14750">
    <property type="entry name" value="INTS2"/>
    <property type="match status" value="3"/>
</dbReference>
<dbReference type="PANTHER" id="PTHR28608">
    <property type="entry name" value="INTEGRATOR COMPLEX SUBUNIT 2"/>
    <property type="match status" value="1"/>
</dbReference>
<dbReference type="Proteomes" id="UP000827284">
    <property type="component" value="Unassembled WGS sequence"/>
</dbReference>
<accession>A0A9P3HA38</accession>
<feature type="compositionally biased region" description="Basic and acidic residues" evidence="1">
    <location>
        <begin position="963"/>
        <end position="973"/>
    </location>
</feature>